<organism evidence="1 2">
    <name type="scientific">Scortum barcoo</name>
    <name type="common">barcoo grunter</name>
    <dbReference type="NCBI Taxonomy" id="214431"/>
    <lineage>
        <taxon>Eukaryota</taxon>
        <taxon>Metazoa</taxon>
        <taxon>Chordata</taxon>
        <taxon>Craniata</taxon>
        <taxon>Vertebrata</taxon>
        <taxon>Euteleostomi</taxon>
        <taxon>Actinopterygii</taxon>
        <taxon>Neopterygii</taxon>
        <taxon>Teleostei</taxon>
        <taxon>Neoteleostei</taxon>
        <taxon>Acanthomorphata</taxon>
        <taxon>Eupercaria</taxon>
        <taxon>Centrarchiformes</taxon>
        <taxon>Terapontoidei</taxon>
        <taxon>Terapontidae</taxon>
        <taxon>Scortum</taxon>
    </lineage>
</organism>
<reference evidence="1" key="1">
    <citation type="submission" date="2022-04" db="EMBL/GenBank/DDBJ databases">
        <title>Jade perch genome.</title>
        <authorList>
            <person name="Chao B."/>
        </authorList>
    </citation>
    <scope>NUCLEOTIDE SEQUENCE</scope>
    <source>
        <strain evidence="1">CB-2022</strain>
    </source>
</reference>
<comment type="caution">
    <text evidence="1">The sequence shown here is derived from an EMBL/GenBank/DDBJ whole genome shotgun (WGS) entry which is preliminary data.</text>
</comment>
<evidence type="ECO:0000313" key="2">
    <source>
        <dbReference type="Proteomes" id="UP000831701"/>
    </source>
</evidence>
<protein>
    <submittedName>
        <fullName evidence="1">Uncharacterized protein</fullName>
    </submittedName>
</protein>
<accession>A0ACB8W6J5</accession>
<proteinExistence type="predicted"/>
<dbReference type="Proteomes" id="UP000831701">
    <property type="component" value="Chromosome 13"/>
</dbReference>
<dbReference type="EMBL" id="CM041543">
    <property type="protein sequence ID" value="KAI3363627.1"/>
    <property type="molecule type" value="Genomic_DNA"/>
</dbReference>
<sequence>MLPTMANYITSLDVSLDEANEQNLQSKGFFKIYADLNKGAGGNSIYLWSKVKFDNNFVLPTMANYITSLDVSLDEAEEQLLQSKGFSKIDADLNKGAGGKNIYLWYKKESCSAPITRLQVTFNNDMAVGLINAGYTKIDKNLNAGAGGDYIYLWYFSGSGVYDTPIVDIDVTTSAENEAQKFRHGWERVTCDLNRKVGGNWIHVWVKRESQTYICDVSATDSYGSDTDYFQDGYIRMDEDTNRGAGGSFVFIWYRQTTDSKRALTNVQISTNDREYQSLQQQHYHSVSVNLNEGTRGNKVYLWYKKQACNPIKAVTLLVNMAAVDEYEKAGVSVIKKNLNTGTDGIPDGSMRRSLQPTQVAQVVQLIQDGTSMRAVARRFAVSVRRSTARALQNDLQQATNVHVSAQTVRNRLHEGEFVLVALLVFALFVTVSGDSSHGATAPLFTASRDQLLALRSDPDVPRELKRRRRGRRAGVERCARRRRYQPVLPSIIMGECKISPQ</sequence>
<evidence type="ECO:0000313" key="1">
    <source>
        <dbReference type="EMBL" id="KAI3363627.1"/>
    </source>
</evidence>
<gene>
    <name evidence="1" type="ORF">L3Q82_001254</name>
</gene>
<keyword evidence="2" id="KW-1185">Reference proteome</keyword>
<name>A0ACB8W6J5_9TELE</name>